<dbReference type="EMBL" id="AP018553">
    <property type="protein sequence ID" value="BBD73771.1"/>
    <property type="molecule type" value="Genomic_DNA"/>
</dbReference>
<keyword evidence="4" id="KW-1185">Reference proteome</keyword>
<reference evidence="4" key="1">
    <citation type="submission" date="2018-04" db="EMBL/GenBank/DDBJ databases">
        <title>Complete genome sequence of Sulfodiicoccus acidiphilus strain HS-1.</title>
        <authorList>
            <person name="Sakai H.D."/>
            <person name="Kurosawa N."/>
        </authorList>
    </citation>
    <scope>NUCLEOTIDE SEQUENCE [LARGE SCALE GENOMIC DNA]</scope>
    <source>
        <strain evidence="4">HS-1</strain>
    </source>
</reference>
<dbReference type="PANTHER" id="PTHR43736">
    <property type="entry name" value="ADP-RIBOSE PYROPHOSPHATASE"/>
    <property type="match status" value="1"/>
</dbReference>
<dbReference type="PRINTS" id="PR00502">
    <property type="entry name" value="NUDIXFAMILY"/>
</dbReference>
<dbReference type="Proteomes" id="UP000276741">
    <property type="component" value="Chromosome"/>
</dbReference>
<evidence type="ECO:0000313" key="3">
    <source>
        <dbReference type="EMBL" id="BBD73771.1"/>
    </source>
</evidence>
<dbReference type="Gene3D" id="3.90.79.10">
    <property type="entry name" value="Nucleoside Triphosphate Pyrophosphohydrolase"/>
    <property type="match status" value="1"/>
</dbReference>
<dbReference type="PROSITE" id="PS51462">
    <property type="entry name" value="NUDIX"/>
    <property type="match status" value="1"/>
</dbReference>
<gene>
    <name evidence="3" type="ORF">HS1genome_2160</name>
</gene>
<dbReference type="InterPro" id="IPR000086">
    <property type="entry name" value="NUDIX_hydrolase_dom"/>
</dbReference>
<dbReference type="PANTHER" id="PTHR43736:SF1">
    <property type="entry name" value="DIHYDRONEOPTERIN TRIPHOSPHATE DIPHOSPHATASE"/>
    <property type="match status" value="1"/>
</dbReference>
<proteinExistence type="predicted"/>
<dbReference type="InterPro" id="IPR015797">
    <property type="entry name" value="NUDIX_hydrolase-like_dom_sf"/>
</dbReference>
<name>A0A348B6G9_9CREN</name>
<dbReference type="InterPro" id="IPR020084">
    <property type="entry name" value="NUDIX_hydrolase_CS"/>
</dbReference>
<dbReference type="GeneID" id="38667621"/>
<sequence>MGDPRGKVEYGETLEEAVIRELKEETGLEVKVGELLCVVETLREGYHYVILDFYAEADGDPTPSSDAMEAKFFGLEEAVKLDSTDTTRELLQRLGERKPIFITRISK</sequence>
<feature type="domain" description="Nudix hydrolase" evidence="2">
    <location>
        <begin position="1"/>
        <end position="96"/>
    </location>
</feature>
<accession>A0A348B6G9</accession>
<evidence type="ECO:0000313" key="4">
    <source>
        <dbReference type="Proteomes" id="UP000276741"/>
    </source>
</evidence>
<dbReference type="PROSITE" id="PS00893">
    <property type="entry name" value="NUDIX_BOX"/>
    <property type="match status" value="1"/>
</dbReference>
<dbReference type="AlphaFoldDB" id="A0A348B6G9"/>
<protein>
    <recommendedName>
        <fullName evidence="2">Nudix hydrolase domain-containing protein</fullName>
    </recommendedName>
</protein>
<dbReference type="SUPFAM" id="SSF55811">
    <property type="entry name" value="Nudix"/>
    <property type="match status" value="1"/>
</dbReference>
<dbReference type="CDD" id="cd04673">
    <property type="entry name" value="NUDIX_ADPRase"/>
    <property type="match status" value="1"/>
</dbReference>
<dbReference type="GO" id="GO:0016787">
    <property type="term" value="F:hydrolase activity"/>
    <property type="evidence" value="ECO:0007669"/>
    <property type="project" value="UniProtKB-KW"/>
</dbReference>
<evidence type="ECO:0000259" key="2">
    <source>
        <dbReference type="PROSITE" id="PS51462"/>
    </source>
</evidence>
<organism evidence="3 4">
    <name type="scientific">Sulfodiicoccus acidiphilus</name>
    <dbReference type="NCBI Taxonomy" id="1670455"/>
    <lineage>
        <taxon>Archaea</taxon>
        <taxon>Thermoproteota</taxon>
        <taxon>Thermoprotei</taxon>
        <taxon>Sulfolobales</taxon>
        <taxon>Sulfolobaceae</taxon>
        <taxon>Sulfodiicoccus</taxon>
    </lineage>
</organism>
<dbReference type="RefSeq" id="WP_420877953.1">
    <property type="nucleotide sequence ID" value="NZ_AP018553.1"/>
</dbReference>
<keyword evidence="1" id="KW-0378">Hydrolase</keyword>
<dbReference type="Pfam" id="PF00293">
    <property type="entry name" value="NUDIX"/>
    <property type="match status" value="1"/>
</dbReference>
<dbReference type="InterPro" id="IPR020476">
    <property type="entry name" value="Nudix_hydrolase"/>
</dbReference>
<evidence type="ECO:0000256" key="1">
    <source>
        <dbReference type="ARBA" id="ARBA00022801"/>
    </source>
</evidence>
<dbReference type="KEGG" id="sacd:HS1genome_2160"/>